<proteinExistence type="predicted"/>
<gene>
    <name evidence="2" type="ORF">EJP69_26390</name>
</gene>
<keyword evidence="3" id="KW-1185">Reference proteome</keyword>
<reference evidence="2 3" key="1">
    <citation type="submission" date="2018-12" db="EMBL/GenBank/DDBJ databases">
        <title>The genome of Variovorax gossypii DSM 100435.</title>
        <authorList>
            <person name="Gao J."/>
            <person name="Sun J."/>
        </authorList>
    </citation>
    <scope>NUCLEOTIDE SEQUENCE [LARGE SCALE GENOMIC DNA]</scope>
    <source>
        <strain evidence="2 3">DSM 100435</strain>
    </source>
</reference>
<evidence type="ECO:0000313" key="2">
    <source>
        <dbReference type="EMBL" id="RTQ31057.1"/>
    </source>
</evidence>
<dbReference type="AlphaFoldDB" id="A0A431TDZ9"/>
<organism evidence="2 3">
    <name type="scientific">Variovorax gossypii</name>
    <dbReference type="NCBI Taxonomy" id="1679495"/>
    <lineage>
        <taxon>Bacteria</taxon>
        <taxon>Pseudomonadati</taxon>
        <taxon>Pseudomonadota</taxon>
        <taxon>Betaproteobacteria</taxon>
        <taxon>Burkholderiales</taxon>
        <taxon>Comamonadaceae</taxon>
        <taxon>Variovorax</taxon>
    </lineage>
</organism>
<evidence type="ECO:0000313" key="3">
    <source>
        <dbReference type="Proteomes" id="UP000267418"/>
    </source>
</evidence>
<dbReference type="Proteomes" id="UP000267418">
    <property type="component" value="Unassembled WGS sequence"/>
</dbReference>
<accession>A0A431TDZ9</accession>
<evidence type="ECO:0000256" key="1">
    <source>
        <dbReference type="SAM" id="MobiDB-lite"/>
    </source>
</evidence>
<feature type="region of interest" description="Disordered" evidence="1">
    <location>
        <begin position="70"/>
        <end position="97"/>
    </location>
</feature>
<sequence>MSASAVACPRDGFHEGNGRSAYVRWNIRLSPRLRVLRVAHAFPLPGATPAARQSRFRGVSRTDRLLCSTHPSSVRRPRAAPVSPGAARAATRACRAP</sequence>
<comment type="caution">
    <text evidence="2">The sequence shown here is derived from an EMBL/GenBank/DDBJ whole genome shotgun (WGS) entry which is preliminary data.</text>
</comment>
<dbReference type="EMBL" id="RXOE01000010">
    <property type="protein sequence ID" value="RTQ31057.1"/>
    <property type="molecule type" value="Genomic_DNA"/>
</dbReference>
<dbReference type="OrthoDB" id="8859785at2"/>
<protein>
    <submittedName>
        <fullName evidence="2">Uncharacterized protein</fullName>
    </submittedName>
</protein>
<feature type="compositionally biased region" description="Low complexity" evidence="1">
    <location>
        <begin position="79"/>
        <end position="97"/>
    </location>
</feature>
<name>A0A431TDZ9_9BURK</name>